<dbReference type="SUPFAM" id="SSF48150">
    <property type="entry name" value="DNA-glycosylase"/>
    <property type="match status" value="1"/>
</dbReference>
<evidence type="ECO:0000256" key="3">
    <source>
        <dbReference type="ARBA" id="ARBA00023004"/>
    </source>
</evidence>
<dbReference type="Pfam" id="PF00730">
    <property type="entry name" value="HhH-GPD"/>
    <property type="match status" value="1"/>
</dbReference>
<evidence type="ECO:0000256" key="1">
    <source>
        <dbReference type="ARBA" id="ARBA00001966"/>
    </source>
</evidence>
<keyword evidence="6" id="KW-0378">Hydrolase</keyword>
<feature type="domain" description="HhH-GPD" evidence="5">
    <location>
        <begin position="51"/>
        <end position="208"/>
    </location>
</feature>
<keyword evidence="4" id="KW-0411">Iron-sulfur</keyword>
<evidence type="ECO:0000256" key="4">
    <source>
        <dbReference type="ARBA" id="ARBA00023014"/>
    </source>
</evidence>
<dbReference type="GO" id="GO:0140097">
    <property type="term" value="F:catalytic activity, acting on DNA"/>
    <property type="evidence" value="ECO:0007669"/>
    <property type="project" value="UniProtKB-ARBA"/>
</dbReference>
<evidence type="ECO:0000259" key="5">
    <source>
        <dbReference type="SMART" id="SM00478"/>
    </source>
</evidence>
<dbReference type="GO" id="GO:0006284">
    <property type="term" value="P:base-excision repair"/>
    <property type="evidence" value="ECO:0007669"/>
    <property type="project" value="InterPro"/>
</dbReference>
<dbReference type="InterPro" id="IPR003265">
    <property type="entry name" value="HhH-GPD_domain"/>
</dbReference>
<keyword evidence="3" id="KW-0408">Iron</keyword>
<organism evidence="6 7">
    <name type="scientific">Tectimicrobiota bacterium</name>
    <dbReference type="NCBI Taxonomy" id="2528274"/>
    <lineage>
        <taxon>Bacteria</taxon>
        <taxon>Pseudomonadati</taxon>
        <taxon>Nitrospinota/Tectimicrobiota group</taxon>
        <taxon>Candidatus Tectimicrobiota</taxon>
    </lineage>
</organism>
<dbReference type="GO" id="GO:0016787">
    <property type="term" value="F:hydrolase activity"/>
    <property type="evidence" value="ECO:0007669"/>
    <property type="project" value="UniProtKB-ARBA"/>
</dbReference>
<dbReference type="EMBL" id="JACPUR010000039">
    <property type="protein sequence ID" value="MBI3129236.1"/>
    <property type="molecule type" value="Genomic_DNA"/>
</dbReference>
<keyword evidence="6" id="KW-0255">Endonuclease</keyword>
<dbReference type="GO" id="GO:0004519">
    <property type="term" value="F:endonuclease activity"/>
    <property type="evidence" value="ECO:0007669"/>
    <property type="project" value="UniProtKB-KW"/>
</dbReference>
<evidence type="ECO:0000313" key="6">
    <source>
        <dbReference type="EMBL" id="MBI3129236.1"/>
    </source>
</evidence>
<keyword evidence="2" id="KW-0479">Metal-binding</keyword>
<dbReference type="AlphaFoldDB" id="A0A932MRN9"/>
<dbReference type="CDD" id="cd00056">
    <property type="entry name" value="ENDO3c"/>
    <property type="match status" value="1"/>
</dbReference>
<dbReference type="SMART" id="SM00525">
    <property type="entry name" value="FES"/>
    <property type="match status" value="1"/>
</dbReference>
<dbReference type="GO" id="GO:0051539">
    <property type="term" value="F:4 iron, 4 sulfur cluster binding"/>
    <property type="evidence" value="ECO:0007669"/>
    <property type="project" value="InterPro"/>
</dbReference>
<comment type="cofactor">
    <cofactor evidence="1">
        <name>[4Fe-4S] cluster</name>
        <dbReference type="ChEBI" id="CHEBI:49883"/>
    </cofactor>
</comment>
<accession>A0A932MRN9</accession>
<dbReference type="PANTHER" id="PTHR47203:SF1">
    <property type="entry name" value="HYPOTHETICAL BASE EXCISION DNA REPAIR PROTEIN (EUROFUNG)"/>
    <property type="match status" value="1"/>
</dbReference>
<dbReference type="PIRSF" id="PIRSF001435">
    <property type="entry name" value="Nth"/>
    <property type="match status" value="1"/>
</dbReference>
<dbReference type="PANTHER" id="PTHR47203">
    <property type="match status" value="1"/>
</dbReference>
<dbReference type="InterPro" id="IPR003651">
    <property type="entry name" value="Endonuclease3_FeS-loop_motif"/>
</dbReference>
<protein>
    <submittedName>
        <fullName evidence="6">Endonuclease III</fullName>
    </submittedName>
</protein>
<dbReference type="Proteomes" id="UP000782312">
    <property type="component" value="Unassembled WGS sequence"/>
</dbReference>
<gene>
    <name evidence="6" type="ORF">HYZ11_16635</name>
</gene>
<keyword evidence="6" id="KW-0540">Nuclease</keyword>
<reference evidence="6" key="1">
    <citation type="submission" date="2020-07" db="EMBL/GenBank/DDBJ databases">
        <title>Huge and variable diversity of episymbiotic CPR bacteria and DPANN archaea in groundwater ecosystems.</title>
        <authorList>
            <person name="He C.Y."/>
            <person name="Keren R."/>
            <person name="Whittaker M."/>
            <person name="Farag I.F."/>
            <person name="Doudna J."/>
            <person name="Cate J.H.D."/>
            <person name="Banfield J.F."/>
        </authorList>
    </citation>
    <scope>NUCLEOTIDE SEQUENCE</scope>
    <source>
        <strain evidence="6">NC_groundwater_763_Ag_S-0.2um_68_21</strain>
    </source>
</reference>
<dbReference type="SMART" id="SM00478">
    <property type="entry name" value="ENDO3c"/>
    <property type="match status" value="1"/>
</dbReference>
<sequence length="240" mass="26248">MPPKASPSSALDFRSKKRLTRRLADHLRERFGVPSREARAGILDALIETLLSQSTTDHNRDLAFGGLKRRFPAWEQAAAARPAGIAAAIRQGGLANQKSARISSFLRWLKRERGELSLEFLHDAPDAEAVALLTRHKGIGVKTAYVTLMKASSRDLFPVDVHIHRIARRLGLIGPRVTPEKAHGELAPLVPPGRAHELHMNLLAFGRAVCTARAPRCGECILRRGCAFYRSLPPAAKAGG</sequence>
<proteinExistence type="predicted"/>
<dbReference type="GO" id="GO:0046872">
    <property type="term" value="F:metal ion binding"/>
    <property type="evidence" value="ECO:0007669"/>
    <property type="project" value="UniProtKB-KW"/>
</dbReference>
<evidence type="ECO:0000256" key="2">
    <source>
        <dbReference type="ARBA" id="ARBA00022723"/>
    </source>
</evidence>
<dbReference type="Gene3D" id="1.10.340.30">
    <property type="entry name" value="Hypothetical protein, domain 2"/>
    <property type="match status" value="1"/>
</dbReference>
<dbReference type="InterPro" id="IPR023170">
    <property type="entry name" value="HhH_base_excis_C"/>
</dbReference>
<dbReference type="InterPro" id="IPR011257">
    <property type="entry name" value="DNA_glycosylase"/>
</dbReference>
<name>A0A932MRN9_UNCTE</name>
<comment type="caution">
    <text evidence="6">The sequence shown here is derived from an EMBL/GenBank/DDBJ whole genome shotgun (WGS) entry which is preliminary data.</text>
</comment>
<evidence type="ECO:0000313" key="7">
    <source>
        <dbReference type="Proteomes" id="UP000782312"/>
    </source>
</evidence>
<dbReference type="Gene3D" id="1.10.1670.10">
    <property type="entry name" value="Helix-hairpin-Helix base-excision DNA repair enzymes (C-terminal)"/>
    <property type="match status" value="1"/>
</dbReference>